<evidence type="ECO:0000256" key="1">
    <source>
        <dbReference type="SAM" id="Phobius"/>
    </source>
</evidence>
<feature type="transmembrane region" description="Helical" evidence="1">
    <location>
        <begin position="5"/>
        <end position="23"/>
    </location>
</feature>
<keyword evidence="1" id="KW-0472">Membrane</keyword>
<name>A0A381RUA7_9ZZZZ</name>
<keyword evidence="1" id="KW-0812">Transmembrane</keyword>
<keyword evidence="1" id="KW-1133">Transmembrane helix</keyword>
<accession>A0A381RUA7</accession>
<evidence type="ECO:0000313" key="2">
    <source>
        <dbReference type="EMBL" id="SUZ94804.1"/>
    </source>
</evidence>
<reference evidence="2" key="1">
    <citation type="submission" date="2018-05" db="EMBL/GenBank/DDBJ databases">
        <authorList>
            <person name="Lanie J.A."/>
            <person name="Ng W.-L."/>
            <person name="Kazmierczak K.M."/>
            <person name="Andrzejewski T.M."/>
            <person name="Davidsen T.M."/>
            <person name="Wayne K.J."/>
            <person name="Tettelin H."/>
            <person name="Glass J.I."/>
            <person name="Rusch D."/>
            <person name="Podicherti R."/>
            <person name="Tsui H.-C.T."/>
            <person name="Winkler M.E."/>
        </authorList>
    </citation>
    <scope>NUCLEOTIDE SEQUENCE</scope>
</reference>
<dbReference type="AlphaFoldDB" id="A0A381RUA7"/>
<gene>
    <name evidence="2" type="ORF">METZ01_LOCUS47658</name>
</gene>
<protein>
    <submittedName>
        <fullName evidence="2">Uncharacterized protein</fullName>
    </submittedName>
</protein>
<proteinExistence type="predicted"/>
<dbReference type="EMBL" id="UINC01002268">
    <property type="protein sequence ID" value="SUZ94804.1"/>
    <property type="molecule type" value="Genomic_DNA"/>
</dbReference>
<sequence length="359" mass="40279">MKKIFFFLLAIPIILLIIFLAIYDELNVNKFLANIQKDTNLIINLEDKGKWEFYPSIEYENMVSAKGIVSNVVIDKSKIRFLKNYWPLSPLHLELDSPSIQYEGLTFRNSSVNAKYSNQIIDISKFKAKLIDGDIDTEGKISVDENKSIQLNGSFNNISLNTILEQANIARWDRVNIKIASPRYNLVTTYKSKESLIANLNGLMKIKGSVFFISTEEERFGAALLSLLVDKVASLSSVSKSISYLLDRFADVPSAITGELQFINGTISTKDLLLQNNNGRALITAQIDMLSNNINGKINFYEKDSIFVEAVIKGNLQNPEILIGGEVFAEDGSTSPRDIKKIFEEGIQSLVDSLLDRND</sequence>
<organism evidence="2">
    <name type="scientific">marine metagenome</name>
    <dbReference type="NCBI Taxonomy" id="408172"/>
    <lineage>
        <taxon>unclassified sequences</taxon>
        <taxon>metagenomes</taxon>
        <taxon>ecological metagenomes</taxon>
    </lineage>
</organism>